<dbReference type="AlphaFoldDB" id="A0A3D8QPN2"/>
<keyword evidence="2" id="KW-0812">Transmembrane</keyword>
<accession>A0A3D8QPN2</accession>
<dbReference type="PANTHER" id="PTHR34502:SF5">
    <property type="entry name" value="DUF6594 DOMAIN-CONTAINING PROTEIN"/>
    <property type="match status" value="1"/>
</dbReference>
<evidence type="ECO:0000313" key="5">
    <source>
        <dbReference type="Proteomes" id="UP000256645"/>
    </source>
</evidence>
<evidence type="ECO:0000259" key="3">
    <source>
        <dbReference type="Pfam" id="PF20237"/>
    </source>
</evidence>
<comment type="caution">
    <text evidence="4">The sequence shown here is derived from an EMBL/GenBank/DDBJ whole genome shotgun (WGS) entry which is preliminary data.</text>
</comment>
<proteinExistence type="predicted"/>
<organism evidence="4 5">
    <name type="scientific">Coleophoma cylindrospora</name>
    <dbReference type="NCBI Taxonomy" id="1849047"/>
    <lineage>
        <taxon>Eukaryota</taxon>
        <taxon>Fungi</taxon>
        <taxon>Dikarya</taxon>
        <taxon>Ascomycota</taxon>
        <taxon>Pezizomycotina</taxon>
        <taxon>Leotiomycetes</taxon>
        <taxon>Helotiales</taxon>
        <taxon>Dermateaceae</taxon>
        <taxon>Coleophoma</taxon>
    </lineage>
</organism>
<keyword evidence="2" id="KW-1133">Transmembrane helix</keyword>
<keyword evidence="2" id="KW-0472">Membrane</keyword>
<feature type="transmembrane region" description="Helical" evidence="2">
    <location>
        <begin position="390"/>
        <end position="407"/>
    </location>
</feature>
<dbReference type="InterPro" id="IPR046529">
    <property type="entry name" value="DUF6594"/>
</dbReference>
<reference evidence="4 5" key="1">
    <citation type="journal article" date="2018" name="IMA Fungus">
        <title>IMA Genome-F 9: Draft genome sequence of Annulohypoxylon stygium, Aspergillus mulundensis, Berkeleyomyces basicola (syn. Thielaviopsis basicola), Ceratocystis smalleyi, two Cercospora beticola strains, Coleophoma cylindrospora, Fusarium fracticaudum, Phialophora cf. hyalina, and Morchella septimelata.</title>
        <authorList>
            <person name="Wingfield B.D."/>
            <person name="Bills G.F."/>
            <person name="Dong Y."/>
            <person name="Huang W."/>
            <person name="Nel W.J."/>
            <person name="Swalarsk-Parry B.S."/>
            <person name="Vaghefi N."/>
            <person name="Wilken P.M."/>
            <person name="An Z."/>
            <person name="de Beer Z.W."/>
            <person name="De Vos L."/>
            <person name="Chen L."/>
            <person name="Duong T.A."/>
            <person name="Gao Y."/>
            <person name="Hammerbacher A."/>
            <person name="Kikkert J.R."/>
            <person name="Li Y."/>
            <person name="Li H."/>
            <person name="Li K."/>
            <person name="Li Q."/>
            <person name="Liu X."/>
            <person name="Ma X."/>
            <person name="Naidoo K."/>
            <person name="Pethybridge S.J."/>
            <person name="Sun J."/>
            <person name="Steenkamp E.T."/>
            <person name="van der Nest M.A."/>
            <person name="van Wyk S."/>
            <person name="Wingfield M.J."/>
            <person name="Xiong C."/>
            <person name="Yue Q."/>
            <person name="Zhang X."/>
        </authorList>
    </citation>
    <scope>NUCLEOTIDE SEQUENCE [LARGE SCALE GENOMIC DNA]</scope>
    <source>
        <strain evidence="4 5">BP6252</strain>
    </source>
</reference>
<sequence>MIQSTPGSRCAESETSSSTSGSISTAAKVNEPTQINCQSCEYFTKTEWDGKSAPDKYPGEALHGWPAIARVIANNPGFEAFPAFRELSIKSLLYYQAELNDLRAELHKQEWYDHRNQPFSRSEQCSARVDVVMTVCGKHDDDLKRQKAAQKQRDLMNRIRVSLKEYNEALLQYSQITAFPEADSFNLKNLRKWLCRSQAENFPIRGPGSKCWGDCIAPEKASSKKTASVTRQFLHVLCSLFWAQKPEKNDLDLIVPRKGDRPDALTLWIANELIPFWESLKKSWRSFLEFDKSILPCTEQSENGKGKQTSEGNKKPASEVEPTLNTYSESRMLRFTSYVATLVACLLPTVAITALSQVHATSQLLGLIAAFTTIFAIGLMFLTGGTTTRVEIFTATAAFSAVLVVFMQNQNLPIGTSAMDLSKNGTNA</sequence>
<feature type="compositionally biased region" description="Low complexity" evidence="1">
    <location>
        <begin position="13"/>
        <end position="27"/>
    </location>
</feature>
<dbReference type="Pfam" id="PF20237">
    <property type="entry name" value="DUF6594"/>
    <property type="match status" value="1"/>
</dbReference>
<feature type="transmembrane region" description="Helical" evidence="2">
    <location>
        <begin position="335"/>
        <end position="358"/>
    </location>
</feature>
<gene>
    <name evidence="4" type="ORF">BP6252_10959</name>
</gene>
<feature type="region of interest" description="Disordered" evidence="1">
    <location>
        <begin position="1"/>
        <end position="27"/>
    </location>
</feature>
<evidence type="ECO:0000256" key="2">
    <source>
        <dbReference type="SAM" id="Phobius"/>
    </source>
</evidence>
<dbReference type="OrthoDB" id="5342093at2759"/>
<evidence type="ECO:0000256" key="1">
    <source>
        <dbReference type="SAM" id="MobiDB-lite"/>
    </source>
</evidence>
<feature type="region of interest" description="Disordered" evidence="1">
    <location>
        <begin position="299"/>
        <end position="321"/>
    </location>
</feature>
<dbReference type="EMBL" id="PDLM01000013">
    <property type="protein sequence ID" value="RDW63414.1"/>
    <property type="molecule type" value="Genomic_DNA"/>
</dbReference>
<feature type="domain" description="DUF6594" evidence="3">
    <location>
        <begin position="65"/>
        <end position="404"/>
    </location>
</feature>
<protein>
    <recommendedName>
        <fullName evidence="3">DUF6594 domain-containing protein</fullName>
    </recommendedName>
</protein>
<dbReference type="Proteomes" id="UP000256645">
    <property type="component" value="Unassembled WGS sequence"/>
</dbReference>
<dbReference type="STRING" id="1849047.A0A3D8QPN2"/>
<feature type="compositionally biased region" description="Polar residues" evidence="1">
    <location>
        <begin position="299"/>
        <end position="311"/>
    </location>
</feature>
<dbReference type="PANTHER" id="PTHR34502">
    <property type="entry name" value="DUF6594 DOMAIN-CONTAINING PROTEIN-RELATED"/>
    <property type="match status" value="1"/>
</dbReference>
<evidence type="ECO:0000313" key="4">
    <source>
        <dbReference type="EMBL" id="RDW63414.1"/>
    </source>
</evidence>
<feature type="transmembrane region" description="Helical" evidence="2">
    <location>
        <begin position="364"/>
        <end position="383"/>
    </location>
</feature>
<keyword evidence="5" id="KW-1185">Reference proteome</keyword>
<name>A0A3D8QPN2_9HELO</name>